<keyword evidence="1" id="KW-0511">Multifunctional enzyme</keyword>
<accession>A0A388JK88</accession>
<keyword evidence="4" id="KW-1185">Reference proteome</keyword>
<dbReference type="FunFam" id="3.30.70.270:FF:000020">
    <property type="entry name" value="Transposon Tf2-6 polyprotein-like Protein"/>
    <property type="match status" value="1"/>
</dbReference>
<gene>
    <name evidence="3" type="ORF">CBR_g76810</name>
</gene>
<dbReference type="InterPro" id="IPR050951">
    <property type="entry name" value="Retrovirus_Pol_polyprotein"/>
</dbReference>
<dbReference type="PANTHER" id="PTHR37984:SF5">
    <property type="entry name" value="PROTEIN NYNRIN-LIKE"/>
    <property type="match status" value="1"/>
</dbReference>
<dbReference type="Gramene" id="GBG43222">
    <property type="protein sequence ID" value="GBG43222"/>
    <property type="gene ID" value="CBR_g76810"/>
</dbReference>
<dbReference type="SUPFAM" id="SSF56672">
    <property type="entry name" value="DNA/RNA polymerases"/>
    <property type="match status" value="1"/>
</dbReference>
<protein>
    <recommendedName>
        <fullName evidence="2">Reverse transcriptase/retrotransposon-derived protein RNase H-like domain-containing protein</fullName>
    </recommendedName>
</protein>
<dbReference type="InterPro" id="IPR043128">
    <property type="entry name" value="Rev_trsase/Diguanyl_cyclase"/>
</dbReference>
<evidence type="ECO:0000259" key="2">
    <source>
        <dbReference type="Pfam" id="PF17919"/>
    </source>
</evidence>
<sequence length="392" mass="43800">MAGHAVWPYECPNHFPSGYDNGVPTHAGSVCTHLPRRHLGVGRACGTPAHGFGAATTSQVQSKPRQVRVRTTYLGHYVTPQGIRPLADKIEALRVWPEPTNTTDVRSFMGLAGYYQRFITGYSRIAAPMTRLQSPKVPFVFDDAAHWSFQALKTTMLMAPVLSIYDPTLPTRVTTDASGYGIGAVLEQHDGDNWHLVEYFSHKVPPINSLDDARKKELLTFVMALKRWWHFLLGRRRFTWVTDNNPLTYYKTQDTAGSSPTFSSLDQPTLTPLAPPLPIGRHRDLLIQARANMQKAQVRMQQQANRRRVPCPIRAGDLVWVSAAEFALEQDVSRKLLPKWFGPWSVTAAAGDEPDGPSFVINIREHLTVHPVFHASKLATYTPAKSDGFPGR</sequence>
<evidence type="ECO:0000313" key="4">
    <source>
        <dbReference type="Proteomes" id="UP000265515"/>
    </source>
</evidence>
<name>A0A388JK88_CHABU</name>
<dbReference type="AlphaFoldDB" id="A0A388JK88"/>
<dbReference type="Gene3D" id="3.30.70.270">
    <property type="match status" value="1"/>
</dbReference>
<feature type="domain" description="Reverse transcriptase/retrotransposon-derived protein RNase H-like" evidence="2">
    <location>
        <begin position="142"/>
        <end position="238"/>
    </location>
</feature>
<dbReference type="InterPro" id="IPR043502">
    <property type="entry name" value="DNA/RNA_pol_sf"/>
</dbReference>
<dbReference type="PANTHER" id="PTHR37984">
    <property type="entry name" value="PROTEIN CBG26694"/>
    <property type="match status" value="1"/>
</dbReference>
<reference evidence="3 4" key="1">
    <citation type="journal article" date="2018" name="Cell">
        <title>The Chara Genome: Secondary Complexity and Implications for Plant Terrestrialization.</title>
        <authorList>
            <person name="Nishiyama T."/>
            <person name="Sakayama H."/>
            <person name="Vries J.D."/>
            <person name="Buschmann H."/>
            <person name="Saint-Marcoux D."/>
            <person name="Ullrich K.K."/>
            <person name="Haas F.B."/>
            <person name="Vanderstraeten L."/>
            <person name="Becker D."/>
            <person name="Lang D."/>
            <person name="Vosolsobe S."/>
            <person name="Rombauts S."/>
            <person name="Wilhelmsson P.K.I."/>
            <person name="Janitza P."/>
            <person name="Kern R."/>
            <person name="Heyl A."/>
            <person name="Rumpler F."/>
            <person name="Villalobos L.I.A.C."/>
            <person name="Clay J.M."/>
            <person name="Skokan R."/>
            <person name="Toyoda A."/>
            <person name="Suzuki Y."/>
            <person name="Kagoshima H."/>
            <person name="Schijlen E."/>
            <person name="Tajeshwar N."/>
            <person name="Catarino B."/>
            <person name="Hetherington A.J."/>
            <person name="Saltykova A."/>
            <person name="Bonnot C."/>
            <person name="Breuninger H."/>
            <person name="Symeonidi A."/>
            <person name="Radhakrishnan G.V."/>
            <person name="Van Nieuwerburgh F."/>
            <person name="Deforce D."/>
            <person name="Chang C."/>
            <person name="Karol K.G."/>
            <person name="Hedrich R."/>
            <person name="Ulvskov P."/>
            <person name="Glockner G."/>
            <person name="Delwiche C.F."/>
            <person name="Petrasek J."/>
            <person name="Van de Peer Y."/>
            <person name="Friml J."/>
            <person name="Beilby M."/>
            <person name="Dolan L."/>
            <person name="Kohara Y."/>
            <person name="Sugano S."/>
            <person name="Fujiyama A."/>
            <person name="Delaux P.-M."/>
            <person name="Quint M."/>
            <person name="TheiBen G."/>
            <person name="Hagemann M."/>
            <person name="Harholt J."/>
            <person name="Dunand C."/>
            <person name="Zachgo S."/>
            <person name="Langdale J."/>
            <person name="Maumus F."/>
            <person name="Straeten D.V.D."/>
            <person name="Gould S.B."/>
            <person name="Rensing S.A."/>
        </authorList>
    </citation>
    <scope>NUCLEOTIDE SEQUENCE [LARGE SCALE GENOMIC DNA]</scope>
    <source>
        <strain evidence="3 4">S276</strain>
    </source>
</reference>
<evidence type="ECO:0000256" key="1">
    <source>
        <dbReference type="ARBA" id="ARBA00023268"/>
    </source>
</evidence>
<dbReference type="Pfam" id="PF17919">
    <property type="entry name" value="RT_RNaseH_2"/>
    <property type="match status" value="1"/>
</dbReference>
<dbReference type="EMBL" id="BFEA01002991">
    <property type="protein sequence ID" value="GBG43222.1"/>
    <property type="molecule type" value="Genomic_DNA"/>
</dbReference>
<dbReference type="GO" id="GO:0003824">
    <property type="term" value="F:catalytic activity"/>
    <property type="evidence" value="ECO:0007669"/>
    <property type="project" value="UniProtKB-KW"/>
</dbReference>
<dbReference type="InterPro" id="IPR041577">
    <property type="entry name" value="RT_RNaseH_2"/>
</dbReference>
<proteinExistence type="predicted"/>
<dbReference type="Proteomes" id="UP000265515">
    <property type="component" value="Unassembled WGS sequence"/>
</dbReference>
<organism evidence="3 4">
    <name type="scientific">Chara braunii</name>
    <name type="common">Braun's stonewort</name>
    <dbReference type="NCBI Taxonomy" id="69332"/>
    <lineage>
        <taxon>Eukaryota</taxon>
        <taxon>Viridiplantae</taxon>
        <taxon>Streptophyta</taxon>
        <taxon>Charophyceae</taxon>
        <taxon>Charales</taxon>
        <taxon>Characeae</taxon>
        <taxon>Chara</taxon>
    </lineage>
</organism>
<comment type="caution">
    <text evidence="3">The sequence shown here is derived from an EMBL/GenBank/DDBJ whole genome shotgun (WGS) entry which is preliminary data.</text>
</comment>
<evidence type="ECO:0000313" key="3">
    <source>
        <dbReference type="EMBL" id="GBG43222.1"/>
    </source>
</evidence>